<gene>
    <name evidence="1" type="ORF">KYN89_10385</name>
</gene>
<dbReference type="RefSeq" id="WP_222825022.1">
    <property type="nucleotide sequence ID" value="NZ_JAHWXP010000003.1"/>
</dbReference>
<comment type="caution">
    <text evidence="1">The sequence shown here is derived from an EMBL/GenBank/DDBJ whole genome shotgun (WGS) entry which is preliminary data.</text>
</comment>
<evidence type="ECO:0000313" key="1">
    <source>
        <dbReference type="EMBL" id="MBY8337460.1"/>
    </source>
</evidence>
<protein>
    <submittedName>
        <fullName evidence="1">Uncharacterized protein</fullName>
    </submittedName>
</protein>
<dbReference type="EMBL" id="JAHWXP010000003">
    <property type="protein sequence ID" value="MBY8337460.1"/>
    <property type="molecule type" value="Genomic_DNA"/>
</dbReference>
<sequence length="180" mass="18835">MTYVSSFEILAENLVPTAIIPSGPQNPFLIQGFFVEVSCLAQSAGFNLIFQETTDFKQGLGPKALFAQIIDSGGNVNPYNNFFASTGRGFLNIGIASGQTLIFGVQCLPQLVGADEDESLLPQGGTGWRGTVRLDGPPSGAIIATPTQRLVYYTGPNPKSDSVITASVYGVPTASGGTVL</sequence>
<keyword evidence="2" id="KW-1185">Reference proteome</keyword>
<proteinExistence type="predicted"/>
<accession>A0ABS7PEG5</accession>
<evidence type="ECO:0000313" key="2">
    <source>
        <dbReference type="Proteomes" id="UP000759298"/>
    </source>
</evidence>
<organism evidence="1 2">
    <name type="scientific">Alteriqipengyuania abyssalis</name>
    <dbReference type="NCBI Taxonomy" id="2860200"/>
    <lineage>
        <taxon>Bacteria</taxon>
        <taxon>Pseudomonadati</taxon>
        <taxon>Pseudomonadota</taxon>
        <taxon>Alphaproteobacteria</taxon>
        <taxon>Sphingomonadales</taxon>
        <taxon>Erythrobacteraceae</taxon>
        <taxon>Alteriqipengyuania</taxon>
    </lineage>
</organism>
<dbReference type="Proteomes" id="UP000759298">
    <property type="component" value="Unassembled WGS sequence"/>
</dbReference>
<reference evidence="1 2" key="1">
    <citation type="submission" date="2021-07" db="EMBL/GenBank/DDBJ databases">
        <title>Alteriqipengyuania abyssalis NZ-12B nov, sp.nov isolated from deep sea sponge in pacific ocean.</title>
        <authorList>
            <person name="Tareen S."/>
            <person name="Wink J."/>
        </authorList>
    </citation>
    <scope>NUCLEOTIDE SEQUENCE [LARGE SCALE GENOMIC DNA]</scope>
    <source>
        <strain evidence="1 2">NZ-12B</strain>
    </source>
</reference>
<name>A0ABS7PEG5_9SPHN</name>